<keyword evidence="1" id="KW-1133">Transmembrane helix</keyword>
<evidence type="ECO:0000313" key="4">
    <source>
        <dbReference type="Proteomes" id="UP000065151"/>
    </source>
</evidence>
<dbReference type="STRING" id="121292.AU252_00875"/>
<dbReference type="PANTHER" id="PTHR42870">
    <property type="entry name" value="ACETYL-COA C-ACETYLTRANSFERASE"/>
    <property type="match status" value="1"/>
</dbReference>
<dbReference type="Gene3D" id="3.40.47.10">
    <property type="match status" value="1"/>
</dbReference>
<evidence type="ECO:0000313" key="3">
    <source>
        <dbReference type="EMBL" id="ALV39892.1"/>
    </source>
</evidence>
<feature type="domain" description="Thiolase C-terminal" evidence="2">
    <location>
        <begin position="174"/>
        <end position="313"/>
    </location>
</feature>
<evidence type="ECO:0000259" key="2">
    <source>
        <dbReference type="Pfam" id="PF22691"/>
    </source>
</evidence>
<dbReference type="SUPFAM" id="SSF53901">
    <property type="entry name" value="Thiolase-like"/>
    <property type="match status" value="2"/>
</dbReference>
<proteinExistence type="predicted"/>
<protein>
    <recommendedName>
        <fullName evidence="2">Thiolase C-terminal domain-containing protein</fullName>
    </recommendedName>
</protein>
<dbReference type="KEGG" id="psul:AU252_00875"/>
<dbReference type="CDD" id="cd00829">
    <property type="entry name" value="SCP-x_thiolase"/>
    <property type="match status" value="1"/>
</dbReference>
<dbReference type="PANTHER" id="PTHR42870:SF1">
    <property type="entry name" value="NON-SPECIFIC LIPID-TRANSFER PROTEIN-LIKE 2"/>
    <property type="match status" value="1"/>
</dbReference>
<dbReference type="Proteomes" id="UP000065151">
    <property type="component" value="Chromosome"/>
</dbReference>
<name>A0A0U3QHX0_9MICC</name>
<dbReference type="Pfam" id="PF22691">
    <property type="entry name" value="Thiolase_C_1"/>
    <property type="match status" value="1"/>
</dbReference>
<dbReference type="InterPro" id="IPR055140">
    <property type="entry name" value="Thiolase_C_2"/>
</dbReference>
<keyword evidence="1" id="KW-0812">Transmembrane</keyword>
<dbReference type="EMBL" id="CP013747">
    <property type="protein sequence ID" value="ALV39892.1"/>
    <property type="molecule type" value="Genomic_DNA"/>
</dbReference>
<sequence>MFSQAVSESIGVAPRVAMSVDQGGASMVSMIGMAALAIDAGMCSIAVVVMGDIPRSGKRPYDREWGDSSRFGWSGIAAGYAMVARRHMELWGTTSAQLGAIAAVTRKYGASNPGAQLRKLLTVEEHQAEGFIVDPLRRSDCCLISDAGAAVIVTARATAVQLGARKPVPVLGFGQAHTSWSIEQRPELTDTLAAKSAAAAFEMAGVAPADISLAQIYDCFSITSLMTLESYGFCERGSGGPFAASGALDLDGTLPMNTSGGLLSESGMPGGQLVVEGVRQMRGESWSQVENPSTVIVSGQGGVMHTHSTLILEASCS</sequence>
<gene>
    <name evidence="3" type="ORF">AU252_00875</name>
</gene>
<dbReference type="AlphaFoldDB" id="A0A0U3QHX0"/>
<dbReference type="InterPro" id="IPR016039">
    <property type="entry name" value="Thiolase-like"/>
</dbReference>
<feature type="transmembrane region" description="Helical" evidence="1">
    <location>
        <begin position="27"/>
        <end position="49"/>
    </location>
</feature>
<reference evidence="3 4" key="1">
    <citation type="submission" date="2015-12" db="EMBL/GenBank/DDBJ databases">
        <authorList>
            <person name="Shamseldin A."/>
            <person name="Moawad H."/>
            <person name="Abd El-Rahim W.M."/>
            <person name="Sadowsky M.J."/>
        </authorList>
    </citation>
    <scope>NUCLEOTIDE SEQUENCE [LARGE SCALE GENOMIC DNA]</scope>
    <source>
        <strain evidence="3 4">Ar51</strain>
    </source>
</reference>
<dbReference type="GO" id="GO:0016746">
    <property type="term" value="F:acyltransferase activity"/>
    <property type="evidence" value="ECO:0007669"/>
    <property type="project" value="InterPro"/>
</dbReference>
<accession>A0A0U3QHX0</accession>
<evidence type="ECO:0000256" key="1">
    <source>
        <dbReference type="SAM" id="Phobius"/>
    </source>
</evidence>
<organism evidence="3">
    <name type="scientific">Pseudarthrobacter sulfonivorans</name>
    <dbReference type="NCBI Taxonomy" id="121292"/>
    <lineage>
        <taxon>Bacteria</taxon>
        <taxon>Bacillati</taxon>
        <taxon>Actinomycetota</taxon>
        <taxon>Actinomycetes</taxon>
        <taxon>Micrococcales</taxon>
        <taxon>Micrococcaceae</taxon>
        <taxon>Pseudarthrobacter</taxon>
    </lineage>
</organism>
<keyword evidence="1" id="KW-0472">Membrane</keyword>